<comment type="catalytic activity">
    <reaction evidence="1">
        <text>AMP + diphosphate = 5-phospho-alpha-D-ribose 1-diphosphate + adenine</text>
        <dbReference type="Rhea" id="RHEA:16609"/>
        <dbReference type="ChEBI" id="CHEBI:16708"/>
        <dbReference type="ChEBI" id="CHEBI:33019"/>
        <dbReference type="ChEBI" id="CHEBI:58017"/>
        <dbReference type="ChEBI" id="CHEBI:456215"/>
        <dbReference type="EC" id="2.4.2.7"/>
    </reaction>
</comment>
<evidence type="ECO:0000256" key="4">
    <source>
        <dbReference type="ARBA" id="ARBA00008391"/>
    </source>
</evidence>
<dbReference type="PANTHER" id="PTHR32315:SF3">
    <property type="entry name" value="ADENINE PHOSPHORIBOSYLTRANSFERASE"/>
    <property type="match status" value="1"/>
</dbReference>
<comment type="similarity">
    <text evidence="4">Belongs to the purine/pyrimidine phosphoribosyltransferase family.</text>
</comment>
<proteinExistence type="inferred from homology"/>
<dbReference type="InterPro" id="IPR050054">
    <property type="entry name" value="UPRTase/APRTase"/>
</dbReference>
<comment type="subcellular location">
    <subcellularLocation>
        <location evidence="2">Cytoplasm</location>
    </subcellularLocation>
</comment>
<dbReference type="OrthoDB" id="363185at2759"/>
<dbReference type="InterPro" id="IPR029057">
    <property type="entry name" value="PRTase-like"/>
</dbReference>
<reference evidence="11" key="1">
    <citation type="journal article" date="2015" name="Nat. Genet.">
        <title>The genome and transcriptome of the zoonotic hookworm Ancylostoma ceylanicum identify infection-specific gene families.</title>
        <authorList>
            <person name="Schwarz E.M."/>
            <person name="Hu Y."/>
            <person name="Antoshechkin I."/>
            <person name="Miller M.M."/>
            <person name="Sternberg P.W."/>
            <person name="Aroian R.V."/>
        </authorList>
    </citation>
    <scope>NUCLEOTIDE SEQUENCE</scope>
    <source>
        <strain evidence="11">HY135</strain>
    </source>
</reference>
<keyword evidence="11" id="KW-1185">Reference proteome</keyword>
<comment type="caution">
    <text evidence="10">The sequence shown here is derived from an EMBL/GenBank/DDBJ whole genome shotgun (WGS) entry which is preliminary data.</text>
</comment>
<dbReference type="GO" id="GO:0006168">
    <property type="term" value="P:adenine salvage"/>
    <property type="evidence" value="ECO:0007669"/>
    <property type="project" value="TreeGrafter"/>
</dbReference>
<evidence type="ECO:0000256" key="8">
    <source>
        <dbReference type="ARBA" id="ARBA00022679"/>
    </source>
</evidence>
<evidence type="ECO:0000256" key="2">
    <source>
        <dbReference type="ARBA" id="ARBA00004496"/>
    </source>
</evidence>
<keyword evidence="8" id="KW-0808">Transferase</keyword>
<name>A0A016TL70_9BILA</name>
<protein>
    <recommendedName>
        <fullName evidence="5">adenine phosphoribosyltransferase</fullName>
        <ecNumber evidence="5">2.4.2.7</ecNumber>
    </recommendedName>
</protein>
<keyword evidence="6" id="KW-0963">Cytoplasm</keyword>
<evidence type="ECO:0000313" key="11">
    <source>
        <dbReference type="Proteomes" id="UP000024635"/>
    </source>
</evidence>
<evidence type="ECO:0000256" key="5">
    <source>
        <dbReference type="ARBA" id="ARBA00011893"/>
    </source>
</evidence>
<keyword evidence="7" id="KW-0328">Glycosyltransferase</keyword>
<dbReference type="InterPro" id="IPR000836">
    <property type="entry name" value="PRTase_dom"/>
</dbReference>
<evidence type="ECO:0000313" key="10">
    <source>
        <dbReference type="EMBL" id="EYC03729.1"/>
    </source>
</evidence>
<evidence type="ECO:0000256" key="6">
    <source>
        <dbReference type="ARBA" id="ARBA00022490"/>
    </source>
</evidence>
<accession>A0A016TL70</accession>
<dbReference type="AlphaFoldDB" id="A0A016TL70"/>
<dbReference type="GO" id="GO:0044209">
    <property type="term" value="P:AMP salvage"/>
    <property type="evidence" value="ECO:0007669"/>
    <property type="project" value="TreeGrafter"/>
</dbReference>
<dbReference type="GO" id="GO:0005737">
    <property type="term" value="C:cytoplasm"/>
    <property type="evidence" value="ECO:0007669"/>
    <property type="project" value="UniProtKB-SubCell"/>
</dbReference>
<evidence type="ECO:0000256" key="3">
    <source>
        <dbReference type="ARBA" id="ARBA00004659"/>
    </source>
</evidence>
<evidence type="ECO:0000256" key="9">
    <source>
        <dbReference type="ARBA" id="ARBA00022726"/>
    </source>
</evidence>
<gene>
    <name evidence="10" type="primary">Acey_s0092.g2591</name>
    <name evidence="10" type="ORF">Y032_0092g2591</name>
</gene>
<dbReference type="GO" id="GO:0003999">
    <property type="term" value="F:adenine phosphoribosyltransferase activity"/>
    <property type="evidence" value="ECO:0007669"/>
    <property type="project" value="UniProtKB-EC"/>
</dbReference>
<dbReference type="GO" id="GO:0006166">
    <property type="term" value="P:purine ribonucleoside salvage"/>
    <property type="evidence" value="ECO:0007669"/>
    <property type="project" value="UniProtKB-KW"/>
</dbReference>
<dbReference type="Gene3D" id="3.40.50.2020">
    <property type="match status" value="1"/>
</dbReference>
<evidence type="ECO:0000256" key="1">
    <source>
        <dbReference type="ARBA" id="ARBA00000868"/>
    </source>
</evidence>
<dbReference type="SUPFAM" id="SSF53271">
    <property type="entry name" value="PRTase-like"/>
    <property type="match status" value="1"/>
</dbReference>
<evidence type="ECO:0000256" key="7">
    <source>
        <dbReference type="ARBA" id="ARBA00022676"/>
    </source>
</evidence>
<dbReference type="Proteomes" id="UP000024635">
    <property type="component" value="Unassembled WGS sequence"/>
</dbReference>
<keyword evidence="9" id="KW-0660">Purine salvage</keyword>
<sequence length="85" mass="9211">MPLFANPSLVQDLCSAIAHHIRTDVGKVDAVAALEARGFLFGPTVAMSLGVPFVPIRKKGKLPGDCLQASYVKEYGEAHFFFPYS</sequence>
<dbReference type="GO" id="GO:0002055">
    <property type="term" value="F:adenine binding"/>
    <property type="evidence" value="ECO:0007669"/>
    <property type="project" value="TreeGrafter"/>
</dbReference>
<dbReference type="PANTHER" id="PTHR32315">
    <property type="entry name" value="ADENINE PHOSPHORIBOSYLTRANSFERASE"/>
    <property type="match status" value="1"/>
</dbReference>
<comment type="pathway">
    <text evidence="3">Purine metabolism; AMP biosynthesis via salvage pathway; AMP from adenine: step 1/1.</text>
</comment>
<dbReference type="CDD" id="cd06223">
    <property type="entry name" value="PRTases_typeI"/>
    <property type="match status" value="1"/>
</dbReference>
<dbReference type="GO" id="GO:0016208">
    <property type="term" value="F:AMP binding"/>
    <property type="evidence" value="ECO:0007669"/>
    <property type="project" value="TreeGrafter"/>
</dbReference>
<dbReference type="EMBL" id="JARK01001428">
    <property type="protein sequence ID" value="EYC03729.1"/>
    <property type="molecule type" value="Genomic_DNA"/>
</dbReference>
<organism evidence="10 11">
    <name type="scientific">Ancylostoma ceylanicum</name>
    <dbReference type="NCBI Taxonomy" id="53326"/>
    <lineage>
        <taxon>Eukaryota</taxon>
        <taxon>Metazoa</taxon>
        <taxon>Ecdysozoa</taxon>
        <taxon>Nematoda</taxon>
        <taxon>Chromadorea</taxon>
        <taxon>Rhabditida</taxon>
        <taxon>Rhabditina</taxon>
        <taxon>Rhabditomorpha</taxon>
        <taxon>Strongyloidea</taxon>
        <taxon>Ancylostomatidae</taxon>
        <taxon>Ancylostomatinae</taxon>
        <taxon>Ancylostoma</taxon>
    </lineage>
</organism>
<dbReference type="EC" id="2.4.2.7" evidence="5"/>